<proteinExistence type="predicted"/>
<evidence type="ECO:0000256" key="1">
    <source>
        <dbReference type="SAM" id="MobiDB-lite"/>
    </source>
</evidence>
<dbReference type="EMBL" id="JAACXV010000061">
    <property type="protein sequence ID" value="KAF7285076.1"/>
    <property type="molecule type" value="Genomic_DNA"/>
</dbReference>
<feature type="compositionally biased region" description="Gly residues" evidence="1">
    <location>
        <begin position="79"/>
        <end position="89"/>
    </location>
</feature>
<feature type="region of interest" description="Disordered" evidence="1">
    <location>
        <begin position="67"/>
        <end position="102"/>
    </location>
</feature>
<dbReference type="Proteomes" id="UP000625711">
    <property type="component" value="Unassembled WGS sequence"/>
</dbReference>
<protein>
    <submittedName>
        <fullName evidence="2">Uncharacterized protein</fullName>
    </submittedName>
</protein>
<reference evidence="2" key="1">
    <citation type="submission" date="2020-08" db="EMBL/GenBank/DDBJ databases">
        <title>Genome sequencing and assembly of the red palm weevil Rhynchophorus ferrugineus.</title>
        <authorList>
            <person name="Dias G.B."/>
            <person name="Bergman C.M."/>
            <person name="Manee M."/>
        </authorList>
    </citation>
    <scope>NUCLEOTIDE SEQUENCE</scope>
    <source>
        <strain evidence="2">AA-2017</strain>
        <tissue evidence="2">Whole larva</tissue>
    </source>
</reference>
<evidence type="ECO:0000313" key="3">
    <source>
        <dbReference type="Proteomes" id="UP000625711"/>
    </source>
</evidence>
<sequence>MNERHGRKKQHEEKKKEPKIQRVSHAWGLRSEQPLFGILQAQNGDNQKHSTSFMYEFKYRVQLWGHNGLGGEEGRRGEGGGGRLGPGSEGEGDARRPRDMSKARERLTAIINHS</sequence>
<name>A0A834MJU0_RHYFE</name>
<accession>A0A834MJU0</accession>
<feature type="region of interest" description="Disordered" evidence="1">
    <location>
        <begin position="1"/>
        <end position="25"/>
    </location>
</feature>
<organism evidence="2 3">
    <name type="scientific">Rhynchophorus ferrugineus</name>
    <name type="common">Red palm weevil</name>
    <name type="synonym">Curculio ferrugineus</name>
    <dbReference type="NCBI Taxonomy" id="354439"/>
    <lineage>
        <taxon>Eukaryota</taxon>
        <taxon>Metazoa</taxon>
        <taxon>Ecdysozoa</taxon>
        <taxon>Arthropoda</taxon>
        <taxon>Hexapoda</taxon>
        <taxon>Insecta</taxon>
        <taxon>Pterygota</taxon>
        <taxon>Neoptera</taxon>
        <taxon>Endopterygota</taxon>
        <taxon>Coleoptera</taxon>
        <taxon>Polyphaga</taxon>
        <taxon>Cucujiformia</taxon>
        <taxon>Curculionidae</taxon>
        <taxon>Dryophthorinae</taxon>
        <taxon>Rhynchophorus</taxon>
    </lineage>
</organism>
<dbReference type="AlphaFoldDB" id="A0A834MJU0"/>
<comment type="caution">
    <text evidence="2">The sequence shown here is derived from an EMBL/GenBank/DDBJ whole genome shotgun (WGS) entry which is preliminary data.</text>
</comment>
<evidence type="ECO:0000313" key="2">
    <source>
        <dbReference type="EMBL" id="KAF7285076.1"/>
    </source>
</evidence>
<feature type="compositionally biased region" description="Basic and acidic residues" evidence="1">
    <location>
        <begin position="1"/>
        <end position="20"/>
    </location>
</feature>
<gene>
    <name evidence="2" type="ORF">GWI33_011927</name>
</gene>
<keyword evidence="3" id="KW-1185">Reference proteome</keyword>
<feature type="compositionally biased region" description="Basic and acidic residues" evidence="1">
    <location>
        <begin position="92"/>
        <end position="102"/>
    </location>
</feature>